<organism evidence="2 3">
    <name type="scientific">Macrolepiota fuliginosa MF-IS2</name>
    <dbReference type="NCBI Taxonomy" id="1400762"/>
    <lineage>
        <taxon>Eukaryota</taxon>
        <taxon>Fungi</taxon>
        <taxon>Dikarya</taxon>
        <taxon>Basidiomycota</taxon>
        <taxon>Agaricomycotina</taxon>
        <taxon>Agaricomycetes</taxon>
        <taxon>Agaricomycetidae</taxon>
        <taxon>Agaricales</taxon>
        <taxon>Agaricineae</taxon>
        <taxon>Agaricaceae</taxon>
        <taxon>Macrolepiota</taxon>
    </lineage>
</organism>
<proteinExistence type="predicted"/>
<feature type="region of interest" description="Disordered" evidence="1">
    <location>
        <begin position="1"/>
        <end position="78"/>
    </location>
</feature>
<feature type="compositionally biased region" description="Polar residues" evidence="1">
    <location>
        <begin position="1"/>
        <end position="12"/>
    </location>
</feature>
<dbReference type="OrthoDB" id="3247268at2759"/>
<evidence type="ECO:0000256" key="1">
    <source>
        <dbReference type="SAM" id="MobiDB-lite"/>
    </source>
</evidence>
<feature type="compositionally biased region" description="Basic and acidic residues" evidence="1">
    <location>
        <begin position="13"/>
        <end position="22"/>
    </location>
</feature>
<feature type="region of interest" description="Disordered" evidence="1">
    <location>
        <begin position="137"/>
        <end position="166"/>
    </location>
</feature>
<comment type="caution">
    <text evidence="2">The sequence shown here is derived from an EMBL/GenBank/DDBJ whole genome shotgun (WGS) entry which is preliminary data.</text>
</comment>
<gene>
    <name evidence="2" type="ORF">P691DRAFT_677223</name>
</gene>
<dbReference type="Proteomes" id="UP000807342">
    <property type="component" value="Unassembled WGS sequence"/>
</dbReference>
<protein>
    <submittedName>
        <fullName evidence="2">Uncharacterized protein</fullName>
    </submittedName>
</protein>
<feature type="compositionally biased region" description="Polar residues" evidence="1">
    <location>
        <begin position="28"/>
        <end position="47"/>
    </location>
</feature>
<name>A0A9P5X775_9AGAR</name>
<sequence length="166" mass="17837">MSNTVDSTTNNSYHEDWDKSLISEDDSPSQPSDNASQPQRNASTPRNSVIFPAVAGDSDTTSGGGMSERNRYASGQGKRTLSELLKLHAEKGTDCRMSPEEAARLGDVLGQWINASSSPYEGEDDFFKSHDDIRLLPKRGLNNGGRPRGQSECTGSRPPSSAGFAA</sequence>
<dbReference type="EMBL" id="MU151359">
    <property type="protein sequence ID" value="KAF9444642.1"/>
    <property type="molecule type" value="Genomic_DNA"/>
</dbReference>
<dbReference type="AlphaFoldDB" id="A0A9P5X775"/>
<reference evidence="2" key="1">
    <citation type="submission" date="2020-11" db="EMBL/GenBank/DDBJ databases">
        <authorList>
            <consortium name="DOE Joint Genome Institute"/>
            <person name="Ahrendt S."/>
            <person name="Riley R."/>
            <person name="Andreopoulos W."/>
            <person name="Labutti K."/>
            <person name="Pangilinan J."/>
            <person name="Ruiz-Duenas F.J."/>
            <person name="Barrasa J.M."/>
            <person name="Sanchez-Garcia M."/>
            <person name="Camarero S."/>
            <person name="Miyauchi S."/>
            <person name="Serrano A."/>
            <person name="Linde D."/>
            <person name="Babiker R."/>
            <person name="Drula E."/>
            <person name="Ayuso-Fernandez I."/>
            <person name="Pacheco R."/>
            <person name="Padilla G."/>
            <person name="Ferreira P."/>
            <person name="Barriuso J."/>
            <person name="Kellner H."/>
            <person name="Castanera R."/>
            <person name="Alfaro M."/>
            <person name="Ramirez L."/>
            <person name="Pisabarro A.G."/>
            <person name="Kuo A."/>
            <person name="Tritt A."/>
            <person name="Lipzen A."/>
            <person name="He G."/>
            <person name="Yan M."/>
            <person name="Ng V."/>
            <person name="Cullen D."/>
            <person name="Martin F."/>
            <person name="Rosso M.-N."/>
            <person name="Henrissat B."/>
            <person name="Hibbett D."/>
            <person name="Martinez A.T."/>
            <person name="Grigoriev I.V."/>
        </authorList>
    </citation>
    <scope>NUCLEOTIDE SEQUENCE</scope>
    <source>
        <strain evidence="2">MF-IS2</strain>
    </source>
</reference>
<keyword evidence="3" id="KW-1185">Reference proteome</keyword>
<accession>A0A9P5X775</accession>
<evidence type="ECO:0000313" key="3">
    <source>
        <dbReference type="Proteomes" id="UP000807342"/>
    </source>
</evidence>
<evidence type="ECO:0000313" key="2">
    <source>
        <dbReference type="EMBL" id="KAF9444642.1"/>
    </source>
</evidence>